<keyword evidence="3" id="KW-0732">Signal</keyword>
<keyword evidence="2" id="KW-1133">Transmembrane helix</keyword>
<feature type="compositionally biased region" description="Polar residues" evidence="1">
    <location>
        <begin position="300"/>
        <end position="309"/>
    </location>
</feature>
<dbReference type="EMBL" id="JAPTSV010000007">
    <property type="protein sequence ID" value="KAJ1526367.1"/>
    <property type="molecule type" value="Genomic_DNA"/>
</dbReference>
<evidence type="ECO:0000256" key="3">
    <source>
        <dbReference type="SAM" id="SignalP"/>
    </source>
</evidence>
<dbReference type="AlphaFoldDB" id="A0AAV7XN71"/>
<organism evidence="4 5">
    <name type="scientific">Megalurothrips usitatus</name>
    <name type="common">bean blossom thrips</name>
    <dbReference type="NCBI Taxonomy" id="439358"/>
    <lineage>
        <taxon>Eukaryota</taxon>
        <taxon>Metazoa</taxon>
        <taxon>Ecdysozoa</taxon>
        <taxon>Arthropoda</taxon>
        <taxon>Hexapoda</taxon>
        <taxon>Insecta</taxon>
        <taxon>Pterygota</taxon>
        <taxon>Neoptera</taxon>
        <taxon>Paraneoptera</taxon>
        <taxon>Thysanoptera</taxon>
        <taxon>Terebrantia</taxon>
        <taxon>Thripoidea</taxon>
        <taxon>Thripidae</taxon>
        <taxon>Megalurothrips</taxon>
    </lineage>
</organism>
<feature type="transmembrane region" description="Helical" evidence="2">
    <location>
        <begin position="125"/>
        <end position="147"/>
    </location>
</feature>
<feature type="chain" id="PRO_5043798636" description="TNFR-Cys domain-containing protein" evidence="3">
    <location>
        <begin position="32"/>
        <end position="336"/>
    </location>
</feature>
<gene>
    <name evidence="4" type="ORF">ONE63_009513</name>
</gene>
<feature type="compositionally biased region" description="Polar residues" evidence="1">
    <location>
        <begin position="254"/>
        <end position="263"/>
    </location>
</feature>
<keyword evidence="2" id="KW-0812">Transmembrane</keyword>
<reference evidence="4" key="1">
    <citation type="submission" date="2022-12" db="EMBL/GenBank/DDBJ databases">
        <title>Chromosome-level genome assembly of the bean flower thrips Megalurothrips usitatus.</title>
        <authorList>
            <person name="Ma L."/>
            <person name="Liu Q."/>
            <person name="Li H."/>
            <person name="Cai W."/>
        </authorList>
    </citation>
    <scope>NUCLEOTIDE SEQUENCE</scope>
    <source>
        <strain evidence="4">Cailab_2022a</strain>
    </source>
</reference>
<evidence type="ECO:0000256" key="2">
    <source>
        <dbReference type="SAM" id="Phobius"/>
    </source>
</evidence>
<keyword evidence="5" id="KW-1185">Reference proteome</keyword>
<evidence type="ECO:0008006" key="6">
    <source>
        <dbReference type="Google" id="ProtNLM"/>
    </source>
</evidence>
<accession>A0AAV7XN71</accession>
<proteinExistence type="predicted"/>
<evidence type="ECO:0000313" key="5">
    <source>
        <dbReference type="Proteomes" id="UP001075354"/>
    </source>
</evidence>
<dbReference type="Proteomes" id="UP001075354">
    <property type="component" value="Chromosome 7"/>
</dbReference>
<keyword evidence="2" id="KW-0472">Membrane</keyword>
<feature type="region of interest" description="Disordered" evidence="1">
    <location>
        <begin position="288"/>
        <end position="309"/>
    </location>
</feature>
<evidence type="ECO:0000313" key="4">
    <source>
        <dbReference type="EMBL" id="KAJ1526367.1"/>
    </source>
</evidence>
<evidence type="ECO:0000256" key="1">
    <source>
        <dbReference type="SAM" id="MobiDB-lite"/>
    </source>
</evidence>
<protein>
    <recommendedName>
        <fullName evidence="6">TNFR-Cys domain-containing protein</fullName>
    </recommendedName>
</protein>
<comment type="caution">
    <text evidence="4">The sequence shown here is derived from an EMBL/GenBank/DDBJ whole genome shotgun (WGS) entry which is preliminary data.</text>
</comment>
<sequence>MPCNEIPSASRELRMGLLALSVVAFATVASAARVPCTDDSSCGFDKFCYMRRYCSPCTECSVYQRQGTGACVKDPSHCGDCLPGFEPEILTDGRTRDLCVPVLATTKVAPVEAPLPHTMEVPSDWLWIAPVVACGTFGFAVSLLYWVSKKYQSDLKIQQRTRFMPCSDSNSTSSATLYAPTAPHFETLLPESKEESERCHRGVVYEKANVLQKTSMFVNPVWVRSPPDPSEQGAPIDVVDGPNPPEDFLIEDNTLPSDWTPGTQHEESSGTASGPLITSFEGILRLNSAANGAGGPQPEPTNHTSAPESASQINVTNITVINNGPSNTGICNITKT</sequence>
<name>A0AAV7XN71_9NEOP</name>
<feature type="signal peptide" evidence="3">
    <location>
        <begin position="1"/>
        <end position="31"/>
    </location>
</feature>
<feature type="region of interest" description="Disordered" evidence="1">
    <location>
        <begin position="224"/>
        <end position="276"/>
    </location>
</feature>